<evidence type="ECO:0000256" key="9">
    <source>
        <dbReference type="ARBA" id="ARBA00023136"/>
    </source>
</evidence>
<dbReference type="InterPro" id="IPR001503">
    <property type="entry name" value="Glyco_trans_10"/>
</dbReference>
<comment type="caution">
    <text evidence="13">The sequence shown here is derived from an EMBL/GenBank/DDBJ whole genome shotgun (WGS) entry which is preliminary data.</text>
</comment>
<keyword evidence="11" id="KW-0333">Golgi apparatus</keyword>
<evidence type="ECO:0000313" key="13">
    <source>
        <dbReference type="EMBL" id="TRY62044.1"/>
    </source>
</evidence>
<dbReference type="SUPFAM" id="SSF53756">
    <property type="entry name" value="UDP-Glycosyltransferase/glycogen phosphorylase"/>
    <property type="match status" value="1"/>
</dbReference>
<dbReference type="AlphaFoldDB" id="A0A553N9B5"/>
<keyword evidence="7" id="KW-0735">Signal-anchor</keyword>
<evidence type="ECO:0000256" key="3">
    <source>
        <dbReference type="ARBA" id="ARBA00008919"/>
    </source>
</evidence>
<gene>
    <name evidence="13" type="ORF">TCAL_04213</name>
</gene>
<sequence length="323" mass="37577">MIFNHGGWIQYFNHTATFRQKSDWPLTYQHAPSLALIESRSYWLDFEIKEQLQKDELLADIAYVQSNCDNPMERDDFVQELMKHVAVDSYGTCLHNKDLPNDIRSPEKLGDSEFLRLLSKYKFVLSIENAACPDYVTEKLWTPLVVGSIPIYLGATNVHEFLPTHKSAILIQDFRSMSDLVDYIRTISTHKQLYYSHLAHKTKSVTNGKLVHALQKPVGNLVEEFECLVCRRVHQRMSIANMGFKPEIFKANANHYGCLYPKTALEILNHETNDGSRRSFWQDKYFQSEIEARVLAQYMDRNSNFSLSEYQEVVLRLLKDDKP</sequence>
<dbReference type="FunFam" id="3.40.50.11660:FF:000002">
    <property type="entry name" value="Alpha-(1,3)-fucosyltransferase"/>
    <property type="match status" value="1"/>
</dbReference>
<keyword evidence="14" id="KW-1185">Reference proteome</keyword>
<keyword evidence="9" id="KW-0472">Membrane</keyword>
<evidence type="ECO:0000313" key="14">
    <source>
        <dbReference type="Proteomes" id="UP000318571"/>
    </source>
</evidence>
<dbReference type="GO" id="GO:0046920">
    <property type="term" value="F:alpha-(1-&gt;3)-fucosyltransferase activity"/>
    <property type="evidence" value="ECO:0007669"/>
    <property type="project" value="TreeGrafter"/>
</dbReference>
<evidence type="ECO:0000256" key="5">
    <source>
        <dbReference type="ARBA" id="ARBA00022679"/>
    </source>
</evidence>
<evidence type="ECO:0000256" key="1">
    <source>
        <dbReference type="ARBA" id="ARBA00004447"/>
    </source>
</evidence>
<keyword evidence="6 11" id="KW-0812">Transmembrane</keyword>
<evidence type="ECO:0000256" key="7">
    <source>
        <dbReference type="ARBA" id="ARBA00022968"/>
    </source>
</evidence>
<dbReference type="Pfam" id="PF00852">
    <property type="entry name" value="Glyco_transf_10"/>
    <property type="match status" value="1"/>
</dbReference>
<dbReference type="Gene3D" id="3.40.50.11660">
    <property type="entry name" value="Glycosyl transferase family 10, C-terminal domain"/>
    <property type="match status" value="1"/>
</dbReference>
<comment type="similarity">
    <text evidence="3 11">Belongs to the glycosyltransferase 10 family.</text>
</comment>
<dbReference type="EC" id="2.4.1.-" evidence="11"/>
<accession>A0A553N9B5</accession>
<dbReference type="PANTHER" id="PTHR11929">
    <property type="entry name" value="ALPHA- 1,3 -FUCOSYLTRANSFERASE"/>
    <property type="match status" value="1"/>
</dbReference>
<proteinExistence type="inferred from homology"/>
<evidence type="ECO:0000256" key="6">
    <source>
        <dbReference type="ARBA" id="ARBA00022692"/>
    </source>
</evidence>
<dbReference type="Proteomes" id="UP000318571">
    <property type="component" value="Chromosome 8"/>
</dbReference>
<dbReference type="GO" id="GO:0032580">
    <property type="term" value="C:Golgi cisterna membrane"/>
    <property type="evidence" value="ECO:0007669"/>
    <property type="project" value="UniProtKB-SubCell"/>
</dbReference>
<dbReference type="PANTHER" id="PTHR11929:SF194">
    <property type="entry name" value="ALPHA-(1,3)-FUCOSYLTRANSFERASE 10"/>
    <property type="match status" value="1"/>
</dbReference>
<evidence type="ECO:0000256" key="8">
    <source>
        <dbReference type="ARBA" id="ARBA00022989"/>
    </source>
</evidence>
<dbReference type="UniPathway" id="UPA00378"/>
<keyword evidence="5 11" id="KW-0808">Transferase</keyword>
<name>A0A553N9B5_TIGCA</name>
<evidence type="ECO:0000256" key="11">
    <source>
        <dbReference type="RuleBase" id="RU003832"/>
    </source>
</evidence>
<evidence type="ECO:0000256" key="10">
    <source>
        <dbReference type="ARBA" id="ARBA00023180"/>
    </source>
</evidence>
<comment type="subcellular location">
    <subcellularLocation>
        <location evidence="1 11">Golgi apparatus</location>
        <location evidence="1 11">Golgi stack membrane</location>
        <topology evidence="1 11">Single-pass type II membrane protein</topology>
    </subcellularLocation>
</comment>
<reference evidence="13 14" key="1">
    <citation type="journal article" date="2018" name="Nat. Ecol. Evol.">
        <title>Genomic signatures of mitonuclear coevolution across populations of Tigriopus californicus.</title>
        <authorList>
            <person name="Barreto F.S."/>
            <person name="Watson E.T."/>
            <person name="Lima T.G."/>
            <person name="Willett C.S."/>
            <person name="Edmands S."/>
            <person name="Li W."/>
            <person name="Burton R.S."/>
        </authorList>
    </citation>
    <scope>NUCLEOTIDE SEQUENCE [LARGE SCALE GENOMIC DNA]</scope>
    <source>
        <strain evidence="13 14">San Diego</strain>
    </source>
</reference>
<feature type="domain" description="Fucosyltransferase C-terminal" evidence="12">
    <location>
        <begin position="61"/>
        <end position="238"/>
    </location>
</feature>
<evidence type="ECO:0000256" key="2">
    <source>
        <dbReference type="ARBA" id="ARBA00004922"/>
    </source>
</evidence>
<dbReference type="InterPro" id="IPR055270">
    <property type="entry name" value="Glyco_tran_10_C"/>
</dbReference>
<dbReference type="STRING" id="6832.A0A553N9B5"/>
<comment type="pathway">
    <text evidence="2">Protein modification; protein glycosylation.</text>
</comment>
<keyword evidence="8" id="KW-1133">Transmembrane helix</keyword>
<dbReference type="OMA" id="HYMKELM"/>
<dbReference type="EMBL" id="VCGU01000459">
    <property type="protein sequence ID" value="TRY62044.1"/>
    <property type="molecule type" value="Genomic_DNA"/>
</dbReference>
<keyword evidence="10" id="KW-0325">Glycoprotein</keyword>
<organism evidence="13 14">
    <name type="scientific">Tigriopus californicus</name>
    <name type="common">Marine copepod</name>
    <dbReference type="NCBI Taxonomy" id="6832"/>
    <lineage>
        <taxon>Eukaryota</taxon>
        <taxon>Metazoa</taxon>
        <taxon>Ecdysozoa</taxon>
        <taxon>Arthropoda</taxon>
        <taxon>Crustacea</taxon>
        <taxon>Multicrustacea</taxon>
        <taxon>Hexanauplia</taxon>
        <taxon>Copepoda</taxon>
        <taxon>Harpacticoida</taxon>
        <taxon>Harpacticidae</taxon>
        <taxon>Tigriopus</taxon>
    </lineage>
</organism>
<evidence type="ECO:0000259" key="12">
    <source>
        <dbReference type="Pfam" id="PF00852"/>
    </source>
</evidence>
<dbReference type="InterPro" id="IPR038577">
    <property type="entry name" value="GT10-like_C_sf"/>
</dbReference>
<evidence type="ECO:0000256" key="4">
    <source>
        <dbReference type="ARBA" id="ARBA00022676"/>
    </source>
</evidence>
<keyword evidence="4 11" id="KW-0328">Glycosyltransferase</keyword>
<protein>
    <recommendedName>
        <fullName evidence="11">Fucosyltransferase</fullName>
        <ecNumber evidence="11">2.4.1.-</ecNumber>
    </recommendedName>
</protein>